<accession>A0A2V4MX85</accession>
<evidence type="ECO:0000313" key="4">
    <source>
        <dbReference type="EMBL" id="PYC48898.1"/>
    </source>
</evidence>
<dbReference type="PROSITE" id="PS00640">
    <property type="entry name" value="THIOL_PROTEASE_ASN"/>
    <property type="match status" value="1"/>
</dbReference>
<keyword evidence="2" id="KW-1015">Disulfide bond</keyword>
<dbReference type="InterPro" id="IPR000668">
    <property type="entry name" value="Peptidase_C1A_C"/>
</dbReference>
<gene>
    <name evidence="4" type="ORF">DI396_02115</name>
</gene>
<dbReference type="InterPro" id="IPR025660">
    <property type="entry name" value="Pept_his_AS"/>
</dbReference>
<sequence>MTEALNLKALAKELKASGAPWEMDESTEMALLTEDERRMRLGVIPPAGAMSFEQAVAADKSAPMVTADIIASETAAGLPSKFDHRDVGGKNYTTPPKNQGGCGSCVAHGVVSVMETTYRRSIASDSYNLDLSEAHLFYCHGGEEGRTCANGWFPDQALDKCKTKGVTLESVYPYTGSQQACAVPSGWEANVAKSLGKTKLTNRTKIKEWIATRGSVTGCFIVYQDFFSYRSGVYRHVSGDAAGGHCVEIIGYDDALGCWICKNSWGTNWGEGGYFKIAYGQAQIETWLGPYGTNGVTVKTWNNNLKVNGLWTNEADRNAYVHFTGLGWKRLTTSSAVQQHAMLADLIGAKGGNRTVRALIDGAQVKEIYVI</sequence>
<dbReference type="PANTHER" id="PTHR12411">
    <property type="entry name" value="CYSTEINE PROTEASE FAMILY C1-RELATED"/>
    <property type="match status" value="1"/>
</dbReference>
<dbReference type="Proteomes" id="UP000248012">
    <property type="component" value="Unassembled WGS sequence"/>
</dbReference>
<dbReference type="AlphaFoldDB" id="A0A2V4MX85"/>
<dbReference type="InterPro" id="IPR025661">
    <property type="entry name" value="Pept_asp_AS"/>
</dbReference>
<dbReference type="InterPro" id="IPR013128">
    <property type="entry name" value="Peptidase_C1A"/>
</dbReference>
<dbReference type="SUPFAM" id="SSF54001">
    <property type="entry name" value="Cysteine proteinases"/>
    <property type="match status" value="1"/>
</dbReference>
<evidence type="ECO:0000259" key="3">
    <source>
        <dbReference type="SMART" id="SM00645"/>
    </source>
</evidence>
<protein>
    <submittedName>
        <fullName evidence="4">Peptidase</fullName>
    </submittedName>
</protein>
<dbReference type="EMBL" id="QFVT01000002">
    <property type="protein sequence ID" value="PYC48898.1"/>
    <property type="molecule type" value="Genomic_DNA"/>
</dbReference>
<dbReference type="InterPro" id="IPR038765">
    <property type="entry name" value="Papain-like_cys_pep_sf"/>
</dbReference>
<dbReference type="GO" id="GO:0008234">
    <property type="term" value="F:cysteine-type peptidase activity"/>
    <property type="evidence" value="ECO:0007669"/>
    <property type="project" value="InterPro"/>
</dbReference>
<dbReference type="OrthoDB" id="1491023at2"/>
<evidence type="ECO:0000313" key="5">
    <source>
        <dbReference type="Proteomes" id="UP000248012"/>
    </source>
</evidence>
<feature type="domain" description="Peptidase C1A papain C-terminal" evidence="3">
    <location>
        <begin position="78"/>
        <end position="293"/>
    </location>
</feature>
<reference evidence="4 5" key="1">
    <citation type="submission" date="2018-05" db="EMBL/GenBank/DDBJ databases">
        <title>Oceanovita maritima gen. nov., sp. nov., a marine bacterium in the family Rhodobacteraceae isolated from surface seawater of Lundu port Xiamen, China.</title>
        <authorList>
            <person name="Hetharua B.H."/>
            <person name="Min D."/>
            <person name="Liao H."/>
            <person name="Tian Y."/>
        </authorList>
    </citation>
    <scope>NUCLEOTIDE SEQUENCE [LARGE SCALE GENOMIC DNA]</scope>
    <source>
        <strain evidence="4 5">FSX-11</strain>
    </source>
</reference>
<dbReference type="GO" id="GO:0006508">
    <property type="term" value="P:proteolysis"/>
    <property type="evidence" value="ECO:0007669"/>
    <property type="project" value="InterPro"/>
</dbReference>
<proteinExistence type="inferred from homology"/>
<dbReference type="Pfam" id="PF00112">
    <property type="entry name" value="Peptidase_C1"/>
    <property type="match status" value="1"/>
</dbReference>
<organism evidence="4 5">
    <name type="scientific">Litorivita pollutaquae</name>
    <dbReference type="NCBI Taxonomy" id="2200892"/>
    <lineage>
        <taxon>Bacteria</taxon>
        <taxon>Pseudomonadati</taxon>
        <taxon>Pseudomonadota</taxon>
        <taxon>Alphaproteobacteria</taxon>
        <taxon>Rhodobacterales</taxon>
        <taxon>Paracoccaceae</taxon>
        <taxon>Litorivita</taxon>
    </lineage>
</organism>
<dbReference type="RefSeq" id="WP_110794477.1">
    <property type="nucleotide sequence ID" value="NZ_KZ826481.1"/>
</dbReference>
<comment type="similarity">
    <text evidence="1">Belongs to the peptidase C1 family.</text>
</comment>
<evidence type="ECO:0000256" key="1">
    <source>
        <dbReference type="ARBA" id="ARBA00008455"/>
    </source>
</evidence>
<evidence type="ECO:0000256" key="2">
    <source>
        <dbReference type="ARBA" id="ARBA00023157"/>
    </source>
</evidence>
<dbReference type="Gene3D" id="3.90.70.10">
    <property type="entry name" value="Cysteine proteinases"/>
    <property type="match status" value="1"/>
</dbReference>
<comment type="caution">
    <text evidence="4">The sequence shown here is derived from an EMBL/GenBank/DDBJ whole genome shotgun (WGS) entry which is preliminary data.</text>
</comment>
<name>A0A2V4MX85_9RHOB</name>
<keyword evidence="5" id="KW-1185">Reference proteome</keyword>
<dbReference type="PROSITE" id="PS00639">
    <property type="entry name" value="THIOL_PROTEASE_HIS"/>
    <property type="match status" value="1"/>
</dbReference>
<dbReference type="SMART" id="SM00645">
    <property type="entry name" value="Pept_C1"/>
    <property type="match status" value="1"/>
</dbReference>